<dbReference type="CDD" id="cd07043">
    <property type="entry name" value="STAS_anti-anti-sigma_factors"/>
    <property type="match status" value="1"/>
</dbReference>
<dbReference type="PROSITE" id="PS50801">
    <property type="entry name" value="STAS"/>
    <property type="match status" value="1"/>
</dbReference>
<dbReference type="GO" id="GO:0043856">
    <property type="term" value="F:anti-sigma factor antagonist activity"/>
    <property type="evidence" value="ECO:0007669"/>
    <property type="project" value="TreeGrafter"/>
</dbReference>
<sequence length="118" mass="12566">MSEPFPPPQAELCSVRRERQAVRLRGDIDLVNAAEIADRLVAEVEAGAWHLDLSEVDYCGVAGLRALLAACDALRARGGTLRLTCSPSVLRALEICELNRAGLELVAADPAGGEEAGW</sequence>
<dbReference type="Proteomes" id="UP000616724">
    <property type="component" value="Unassembled WGS sequence"/>
</dbReference>
<comment type="caution">
    <text evidence="2">The sequence shown here is derived from an EMBL/GenBank/DDBJ whole genome shotgun (WGS) entry which is preliminary data.</text>
</comment>
<dbReference type="PANTHER" id="PTHR33495:SF2">
    <property type="entry name" value="ANTI-SIGMA FACTOR ANTAGONIST TM_1081-RELATED"/>
    <property type="match status" value="1"/>
</dbReference>
<proteinExistence type="predicted"/>
<dbReference type="PANTHER" id="PTHR33495">
    <property type="entry name" value="ANTI-SIGMA FACTOR ANTAGONIST TM_1081-RELATED-RELATED"/>
    <property type="match status" value="1"/>
</dbReference>
<dbReference type="Gene3D" id="3.30.750.24">
    <property type="entry name" value="STAS domain"/>
    <property type="match status" value="1"/>
</dbReference>
<protein>
    <recommendedName>
        <fullName evidence="1">STAS domain-containing protein</fullName>
    </recommendedName>
</protein>
<reference evidence="2 3" key="1">
    <citation type="submission" date="2021-01" db="EMBL/GenBank/DDBJ databases">
        <title>Whole genome shotgun sequence of Planobispora longispora NBRC 13918.</title>
        <authorList>
            <person name="Komaki H."/>
            <person name="Tamura T."/>
        </authorList>
    </citation>
    <scope>NUCLEOTIDE SEQUENCE [LARGE SCALE GENOMIC DNA]</scope>
    <source>
        <strain evidence="2 3">NBRC 13918</strain>
    </source>
</reference>
<name>A0A8J3W8T2_9ACTN</name>
<dbReference type="EMBL" id="BOOH01000055">
    <property type="protein sequence ID" value="GIH80028.1"/>
    <property type="molecule type" value="Genomic_DNA"/>
</dbReference>
<feature type="domain" description="STAS" evidence="1">
    <location>
        <begin position="22"/>
        <end position="84"/>
    </location>
</feature>
<keyword evidence="3" id="KW-1185">Reference proteome</keyword>
<accession>A0A8J3W8T2</accession>
<evidence type="ECO:0000259" key="1">
    <source>
        <dbReference type="PROSITE" id="PS50801"/>
    </source>
</evidence>
<dbReference type="Pfam" id="PF01740">
    <property type="entry name" value="STAS"/>
    <property type="match status" value="1"/>
</dbReference>
<evidence type="ECO:0000313" key="2">
    <source>
        <dbReference type="EMBL" id="GIH80028.1"/>
    </source>
</evidence>
<evidence type="ECO:0000313" key="3">
    <source>
        <dbReference type="Proteomes" id="UP000616724"/>
    </source>
</evidence>
<dbReference type="InterPro" id="IPR036513">
    <property type="entry name" value="STAS_dom_sf"/>
</dbReference>
<dbReference type="InterPro" id="IPR002645">
    <property type="entry name" value="STAS_dom"/>
</dbReference>
<dbReference type="SUPFAM" id="SSF52091">
    <property type="entry name" value="SpoIIaa-like"/>
    <property type="match status" value="1"/>
</dbReference>
<dbReference type="AlphaFoldDB" id="A0A8J3W8T2"/>
<gene>
    <name evidence="2" type="ORF">Plo01_64570</name>
</gene>
<organism evidence="2 3">
    <name type="scientific">Planobispora longispora</name>
    <dbReference type="NCBI Taxonomy" id="28887"/>
    <lineage>
        <taxon>Bacteria</taxon>
        <taxon>Bacillati</taxon>
        <taxon>Actinomycetota</taxon>
        <taxon>Actinomycetes</taxon>
        <taxon>Streptosporangiales</taxon>
        <taxon>Streptosporangiaceae</taxon>
        <taxon>Planobispora</taxon>
    </lineage>
</organism>